<dbReference type="InterPro" id="IPR000477">
    <property type="entry name" value="RT_dom"/>
</dbReference>
<feature type="domain" description="RNase H type-1" evidence="2">
    <location>
        <begin position="954"/>
        <end position="1084"/>
    </location>
</feature>
<gene>
    <name evidence="3" type="ORF">ISN45_Aa05g019300</name>
</gene>
<dbReference type="InterPro" id="IPR002156">
    <property type="entry name" value="RNaseH_domain"/>
</dbReference>
<keyword evidence="4" id="KW-1185">Reference proteome</keyword>
<name>A0A8T1ZLS6_9BRAS</name>
<accession>A0A8T1ZLS6</accession>
<comment type="caution">
    <text evidence="3">The sequence shown here is derived from an EMBL/GenBank/DDBJ whole genome shotgun (WGS) entry which is preliminary data.</text>
</comment>
<dbReference type="InterPro" id="IPR026960">
    <property type="entry name" value="RVT-Znf"/>
</dbReference>
<dbReference type="AlphaFoldDB" id="A0A8T1ZLS6"/>
<dbReference type="GO" id="GO:0004523">
    <property type="term" value="F:RNA-DNA hybrid ribonuclease activity"/>
    <property type="evidence" value="ECO:0007669"/>
    <property type="project" value="InterPro"/>
</dbReference>
<dbReference type="PROSITE" id="PS50878">
    <property type="entry name" value="RT_POL"/>
    <property type="match status" value="1"/>
</dbReference>
<dbReference type="EMBL" id="JAEFBK010000010">
    <property type="protein sequence ID" value="KAG7560397.1"/>
    <property type="molecule type" value="Genomic_DNA"/>
</dbReference>
<evidence type="ECO:0000313" key="4">
    <source>
        <dbReference type="Proteomes" id="UP000694240"/>
    </source>
</evidence>
<dbReference type="InterPro" id="IPR044730">
    <property type="entry name" value="RNase_H-like_dom_plant"/>
</dbReference>
<evidence type="ECO:0000259" key="1">
    <source>
        <dbReference type="PROSITE" id="PS50878"/>
    </source>
</evidence>
<reference evidence="3 4" key="1">
    <citation type="submission" date="2020-12" db="EMBL/GenBank/DDBJ databases">
        <title>Concerted genomic and epigenomic changes stabilize Arabidopsis allopolyploids.</title>
        <authorList>
            <person name="Chen Z."/>
        </authorList>
    </citation>
    <scope>NUCLEOTIDE SEQUENCE [LARGE SCALE GENOMIC DNA]</scope>
    <source>
        <strain evidence="3">Allo738</strain>
        <tissue evidence="3">Leaf</tissue>
    </source>
</reference>
<dbReference type="CDD" id="cd06222">
    <property type="entry name" value="RNase_H_like"/>
    <property type="match status" value="1"/>
</dbReference>
<dbReference type="PROSITE" id="PS50879">
    <property type="entry name" value="RNASE_H_1"/>
    <property type="match status" value="1"/>
</dbReference>
<proteinExistence type="predicted"/>
<dbReference type="Proteomes" id="UP000694240">
    <property type="component" value="Chromosome 10"/>
</dbReference>
<evidence type="ECO:0000313" key="3">
    <source>
        <dbReference type="EMBL" id="KAG7560397.1"/>
    </source>
</evidence>
<dbReference type="Pfam" id="PF00078">
    <property type="entry name" value="RVT_1"/>
    <property type="match status" value="1"/>
</dbReference>
<protein>
    <submittedName>
        <fullName evidence="3">Ribonuclease H-like superfamily</fullName>
    </submittedName>
</protein>
<dbReference type="CDD" id="cd01650">
    <property type="entry name" value="RT_nLTR_like"/>
    <property type="match status" value="1"/>
</dbReference>
<organism evidence="3 4">
    <name type="scientific">Arabidopsis thaliana x Arabidopsis arenosa</name>
    <dbReference type="NCBI Taxonomy" id="1240361"/>
    <lineage>
        <taxon>Eukaryota</taxon>
        <taxon>Viridiplantae</taxon>
        <taxon>Streptophyta</taxon>
        <taxon>Embryophyta</taxon>
        <taxon>Tracheophyta</taxon>
        <taxon>Spermatophyta</taxon>
        <taxon>Magnoliopsida</taxon>
        <taxon>eudicotyledons</taxon>
        <taxon>Gunneridae</taxon>
        <taxon>Pentapetalae</taxon>
        <taxon>rosids</taxon>
        <taxon>malvids</taxon>
        <taxon>Brassicales</taxon>
        <taxon>Brassicaceae</taxon>
        <taxon>Camelineae</taxon>
        <taxon>Arabidopsis</taxon>
    </lineage>
</organism>
<dbReference type="PANTHER" id="PTHR33116:SF78">
    <property type="entry name" value="OS12G0587133 PROTEIN"/>
    <property type="match status" value="1"/>
</dbReference>
<dbReference type="Pfam" id="PF13456">
    <property type="entry name" value="RVT_3"/>
    <property type="match status" value="1"/>
</dbReference>
<dbReference type="GO" id="GO:0003676">
    <property type="term" value="F:nucleic acid binding"/>
    <property type="evidence" value="ECO:0007669"/>
    <property type="project" value="InterPro"/>
</dbReference>
<feature type="domain" description="Reverse transcriptase" evidence="1">
    <location>
        <begin position="220"/>
        <end position="501"/>
    </location>
</feature>
<dbReference type="PANTHER" id="PTHR33116">
    <property type="entry name" value="REVERSE TRANSCRIPTASE ZINC-BINDING DOMAIN-CONTAINING PROTEIN-RELATED-RELATED"/>
    <property type="match status" value="1"/>
</dbReference>
<dbReference type="Pfam" id="PF13966">
    <property type="entry name" value="zf-RVT"/>
    <property type="match status" value="1"/>
</dbReference>
<evidence type="ECO:0000259" key="2">
    <source>
        <dbReference type="PROSITE" id="PS50879"/>
    </source>
</evidence>
<sequence>MLETSWNRSINTREALDKLRKILGKWNREVFGDIQTRKEKLMREIKEVQDLLDQQQSDELLNKEEGLLKEFDVVLEQEEMVWFQKSREKWVVDGDRNTTYFHTSTIIRRRRNRIEMLKNDAGSWIKEPAELEKLAVDYFSRLYSLTDVDQIVDGLSKDGFVQISEAEKAELNRPFTAAEVERAVRSMGKFKAPGPDGFQPVFYQHCWEVVGESVLRFVLDFFQTGLLPQATNDAIVVLIPKVAQPEKITQFRPISLCNVLFKIITKTMVGRLKSVMTKLIGPAQSSFIPGRLSTDNIVVVQEAVHSMKRKKGRKGWMLLKLDLEKAYDRIRWDFLEDTLKAAGFSDTWVGWILQCVSGPSMSLLWNGEKSESFKPLRGLRQGDPLSPYLFVLCMERLCHMIDVEVAKKDWKPISLSRGGPKLSHICFADDLILLAEASVAQIRVVRRVLEKFCLASGQKVSLEKSKIFFSENVSREVGKAISDESGIKSTRELGKYLGMPVLQKRINKDTFGDVLEKVSSRLAGWKGRMLSFAGRITLTKAVLSSIPVHSMSTIKLPATTLAKLDRVSRDFLWGSTMEKRKIHLISWQRVCSPKREGGLGIRTACEMNKALIAKVGWRLLHDHESLWARVLRSKYKVGNIQDQNWTKVKGNWSSTWRSVGIGLREVIYKGLSWVIGNGRTIRFWKDRWLLDKPLAEMAISELPAGSDEVTAHDLWKNGTGWDLTRIMPYVSDNHRLELAAVVFDNVTGARDRMSWGESVDGKFTVKTAYALLTREERPSQNMESLYNRIWQVGAPERVRVFLWLVCNQAIMTDQERYRRHLSDNEVCQICKGGVETIIHVLRDCPAMAGLWARIVPARKRRVFFGQSLLEWLYNNLGGDGNAGEHYWNTMFAVAIWWGWKWRCGNLFGDNRLWRDRVKFIQNLTTEVVQAGKVSREQRGIAGRVERLIGWSAPQMGWFKLNTDGASRGNPGLAAAGGVLRNEEGEWCGGFALNIGRCSAPLAELWGVYYGLYIAWEKRVTRLELEVDSEMVAGFLKQGIGETHPLSFLVRLCHGFISKDWIVRISHVYREANRLSDGLANYAFTLPLGFHALSTVPMVVDSIIREDVAGFSYPRLVAL</sequence>